<dbReference type="GO" id="GO:0005886">
    <property type="term" value="C:plasma membrane"/>
    <property type="evidence" value="ECO:0007669"/>
    <property type="project" value="UniProtKB-SubCell"/>
</dbReference>
<dbReference type="RefSeq" id="WP_126006689.1">
    <property type="nucleotide sequence ID" value="NZ_CP032509.1"/>
</dbReference>
<organism evidence="17 18">
    <name type="scientific">Georhizobium profundi</name>
    <dbReference type="NCBI Taxonomy" id="2341112"/>
    <lineage>
        <taxon>Bacteria</taxon>
        <taxon>Pseudomonadati</taxon>
        <taxon>Pseudomonadota</taxon>
        <taxon>Alphaproteobacteria</taxon>
        <taxon>Hyphomicrobiales</taxon>
        <taxon>Rhizobiaceae</taxon>
        <taxon>Georhizobium</taxon>
    </lineage>
</organism>
<sequence>MQNNRNYFIAIALSVLVLIVWQFFYINPRIEAERQATGQQQEAVTRDPSPGVEGVPAPAAGQAPDAALPGGAGGLEVTAVNRDAAIAASERVAIDTPSLTGSINLTGARFDDLRLKGYRETVDDDSPIITLLSPAAIETGYFVELGYVGSEAAGPVPGADTVWEAEAGAELTPQTPVTLTFDNGQGLVFTRTISVDDDFMFQVDDTVSNTSGETVSLASYGRSTRFSKPTTPSIFVLHEGLLGFFGDAGLREIDYSDVEEDGIISVEQASAGWMGITDKYWATALIPDQANPFVSRFAYFGEGRARYQTDFRADALTIPADGTVEVANKVFAGAKQVPIIDGYQDQFQIPSFDLMIDWGWFYFITKPLFYLLDFFYRLLGNFGVSILITTVLIKLVFFPLANKSYVSMANMKKVQPKMEEIKKKHGDDRMAMQQAMMELYKTEKINPIAGCWPVLLQIPVFFALYKVIYVTIEMRHAPFFGWIQDLSAPDPTSIFNLFGLLPYDVPAFLLIGVWPLIMGVTMFLQMRMNPTPPDPTQQMIFNWMPVVFTFMLATFPAGLVIYWAWNNTLSILQQGFIMKRQGVKIELWDNLRGLFRRKPKPAE</sequence>
<dbReference type="InterPro" id="IPR001708">
    <property type="entry name" value="YidC/ALB3/OXA1/COX18"/>
</dbReference>
<comment type="subunit">
    <text evidence="13">Interacts with the Sec translocase complex via SecD. Specifically interacts with transmembrane segments of nascent integral membrane proteins during membrane integration.</text>
</comment>
<dbReference type="Gene3D" id="2.70.98.90">
    <property type="match status" value="1"/>
</dbReference>
<comment type="similarity">
    <text evidence="2 13">Belongs to the OXA1/ALB3/YidC family. Type 1 subfamily.</text>
</comment>
<dbReference type="PANTHER" id="PTHR12428:SF65">
    <property type="entry name" value="CYTOCHROME C OXIDASE ASSEMBLY PROTEIN COX18, MITOCHONDRIAL"/>
    <property type="match status" value="1"/>
</dbReference>
<evidence type="ECO:0000256" key="10">
    <source>
        <dbReference type="ARBA" id="ARBA00023186"/>
    </source>
</evidence>
<dbReference type="PRINTS" id="PR01900">
    <property type="entry name" value="YIDCPROTEIN"/>
</dbReference>
<feature type="transmembrane region" description="Helical" evidence="13">
    <location>
        <begin position="545"/>
        <end position="565"/>
    </location>
</feature>
<dbReference type="NCBIfam" id="NF002353">
    <property type="entry name" value="PRK01318.1-4"/>
    <property type="match status" value="1"/>
</dbReference>
<keyword evidence="4 13" id="KW-0813">Transport</keyword>
<dbReference type="InterPro" id="IPR019998">
    <property type="entry name" value="Membr_insert_YidC"/>
</dbReference>
<evidence type="ECO:0000313" key="18">
    <source>
        <dbReference type="Proteomes" id="UP000268192"/>
    </source>
</evidence>
<evidence type="ECO:0000256" key="4">
    <source>
        <dbReference type="ARBA" id="ARBA00022448"/>
    </source>
</evidence>
<dbReference type="KEGG" id="abaw:D5400_00650"/>
<dbReference type="GO" id="GO:0051205">
    <property type="term" value="P:protein insertion into membrane"/>
    <property type="evidence" value="ECO:0007669"/>
    <property type="project" value="TreeGrafter"/>
</dbReference>
<dbReference type="CDD" id="cd20070">
    <property type="entry name" value="5TM_YidC_Alb3"/>
    <property type="match status" value="1"/>
</dbReference>
<feature type="transmembrane region" description="Helical" evidence="13">
    <location>
        <begin position="445"/>
        <end position="465"/>
    </location>
</feature>
<keyword evidence="18" id="KW-1185">Reference proteome</keyword>
<dbReference type="InterPro" id="IPR038221">
    <property type="entry name" value="YidC_periplasmic_sf"/>
</dbReference>
<protein>
    <recommendedName>
        <fullName evidence="3 13">Membrane protein insertase YidC</fullName>
    </recommendedName>
    <alternativeName>
        <fullName evidence="12 13">Foldase YidC</fullName>
    </alternativeName>
    <alternativeName>
        <fullName evidence="11 13">Membrane integrase YidC</fullName>
    </alternativeName>
    <alternativeName>
        <fullName evidence="13">Membrane protein YidC</fullName>
    </alternativeName>
</protein>
<evidence type="ECO:0000256" key="9">
    <source>
        <dbReference type="ARBA" id="ARBA00023136"/>
    </source>
</evidence>
<evidence type="ECO:0000256" key="2">
    <source>
        <dbReference type="ARBA" id="ARBA00010527"/>
    </source>
</evidence>
<evidence type="ECO:0000256" key="1">
    <source>
        <dbReference type="ARBA" id="ARBA00004429"/>
    </source>
</evidence>
<feature type="transmembrane region" description="Helical" evidence="13">
    <location>
        <begin position="6"/>
        <end position="26"/>
    </location>
</feature>
<evidence type="ECO:0000313" key="17">
    <source>
        <dbReference type="EMBL" id="AZN69975.1"/>
    </source>
</evidence>
<feature type="domain" description="Membrane insertase YidC N-terminal" evidence="16">
    <location>
        <begin position="91"/>
        <end position="371"/>
    </location>
</feature>
<reference evidence="17 18" key="1">
    <citation type="submission" date="2018-09" db="EMBL/GenBank/DDBJ databases">
        <title>Marinorhizobium profundi gen. nov., sp. nov., isolated from a deep-sea sediment sample from the New Britain Trench and proposal of Marinorhizobiaceae fam. nov. in the order Rhizobiales of the class Alphaproteobacteria.</title>
        <authorList>
            <person name="Cao J."/>
        </authorList>
    </citation>
    <scope>NUCLEOTIDE SEQUENCE [LARGE SCALE GENOMIC DNA]</scope>
    <source>
        <strain evidence="17 18">WS11</strain>
    </source>
</reference>
<comment type="function">
    <text evidence="13">Required for the insertion and/or proper folding and/or complex formation of integral membrane proteins into the membrane. Involved in integration of membrane proteins that insert both dependently and independently of the Sec translocase complex, as well as at least some lipoproteins. Aids folding of multispanning membrane proteins.</text>
</comment>
<feature type="region of interest" description="Disordered" evidence="14">
    <location>
        <begin position="37"/>
        <end position="68"/>
    </location>
</feature>
<dbReference type="Pfam" id="PF14849">
    <property type="entry name" value="YidC_periplas"/>
    <property type="match status" value="1"/>
</dbReference>
<dbReference type="OrthoDB" id="9780552at2"/>
<dbReference type="Pfam" id="PF02096">
    <property type="entry name" value="60KD_IMP"/>
    <property type="match status" value="1"/>
</dbReference>
<dbReference type="NCBIfam" id="TIGR03593">
    <property type="entry name" value="yidC_nterm"/>
    <property type="match status" value="1"/>
</dbReference>
<dbReference type="CDD" id="cd19961">
    <property type="entry name" value="EcYidC-like_peri"/>
    <property type="match status" value="1"/>
</dbReference>
<dbReference type="GO" id="GO:0032977">
    <property type="term" value="F:membrane insertase activity"/>
    <property type="evidence" value="ECO:0007669"/>
    <property type="project" value="InterPro"/>
</dbReference>
<keyword evidence="6 13" id="KW-0812">Transmembrane</keyword>
<accession>A0A3S9AZ89</accession>
<dbReference type="InterPro" id="IPR028053">
    <property type="entry name" value="Membr_insert_YidC_N"/>
</dbReference>
<comment type="subcellular location">
    <subcellularLocation>
        <location evidence="1">Cell inner membrane</location>
        <topology evidence="1">Multi-pass membrane protein</topology>
    </subcellularLocation>
    <subcellularLocation>
        <location evidence="13">Cell membrane</location>
        <topology evidence="13">Multi-pass membrane protein</topology>
    </subcellularLocation>
</comment>
<dbReference type="AlphaFoldDB" id="A0A3S9AZ89"/>
<evidence type="ECO:0000256" key="13">
    <source>
        <dbReference type="HAMAP-Rule" id="MF_01810"/>
    </source>
</evidence>
<dbReference type="Proteomes" id="UP000268192">
    <property type="component" value="Chromosome"/>
</dbReference>
<evidence type="ECO:0000256" key="14">
    <source>
        <dbReference type="SAM" id="MobiDB-lite"/>
    </source>
</evidence>
<evidence type="ECO:0000256" key="12">
    <source>
        <dbReference type="ARBA" id="ARBA00033342"/>
    </source>
</evidence>
<evidence type="ECO:0000259" key="16">
    <source>
        <dbReference type="Pfam" id="PF14849"/>
    </source>
</evidence>
<dbReference type="NCBIfam" id="TIGR03592">
    <property type="entry name" value="yidC_oxa1_cterm"/>
    <property type="match status" value="1"/>
</dbReference>
<dbReference type="GO" id="GO:0015031">
    <property type="term" value="P:protein transport"/>
    <property type="evidence" value="ECO:0007669"/>
    <property type="project" value="UniProtKB-KW"/>
</dbReference>
<keyword evidence="9 13" id="KW-0472">Membrane</keyword>
<keyword evidence="8 13" id="KW-1133">Transmembrane helix</keyword>
<proteinExistence type="inferred from homology"/>
<gene>
    <name evidence="13 17" type="primary">yidC</name>
    <name evidence="17" type="ORF">D5400_00650</name>
</gene>
<evidence type="ECO:0000256" key="7">
    <source>
        <dbReference type="ARBA" id="ARBA00022927"/>
    </source>
</evidence>
<evidence type="ECO:0000256" key="11">
    <source>
        <dbReference type="ARBA" id="ARBA00033245"/>
    </source>
</evidence>
<evidence type="ECO:0000256" key="6">
    <source>
        <dbReference type="ARBA" id="ARBA00022692"/>
    </source>
</evidence>
<dbReference type="InterPro" id="IPR028055">
    <property type="entry name" value="YidC/Oxa/ALB_C"/>
</dbReference>
<evidence type="ECO:0000256" key="3">
    <source>
        <dbReference type="ARBA" id="ARBA00015325"/>
    </source>
</evidence>
<name>A0A3S9AZ89_9HYPH</name>
<dbReference type="PANTHER" id="PTHR12428">
    <property type="entry name" value="OXA1"/>
    <property type="match status" value="1"/>
</dbReference>
<feature type="compositionally biased region" description="Low complexity" evidence="14">
    <location>
        <begin position="48"/>
        <end position="68"/>
    </location>
</feature>
<feature type="transmembrane region" description="Helical" evidence="13">
    <location>
        <begin position="505"/>
        <end position="524"/>
    </location>
</feature>
<dbReference type="InterPro" id="IPR047196">
    <property type="entry name" value="YidC_ALB_C"/>
</dbReference>
<feature type="domain" description="Membrane insertase YidC/Oxa/ALB C-terminal" evidence="15">
    <location>
        <begin position="382"/>
        <end position="579"/>
    </location>
</feature>
<evidence type="ECO:0000256" key="8">
    <source>
        <dbReference type="ARBA" id="ARBA00022989"/>
    </source>
</evidence>
<dbReference type="HAMAP" id="MF_01810">
    <property type="entry name" value="YidC_type1"/>
    <property type="match status" value="1"/>
</dbReference>
<evidence type="ECO:0000259" key="15">
    <source>
        <dbReference type="Pfam" id="PF02096"/>
    </source>
</evidence>
<keyword evidence="10 13" id="KW-0143">Chaperone</keyword>
<dbReference type="EMBL" id="CP032509">
    <property type="protein sequence ID" value="AZN69975.1"/>
    <property type="molecule type" value="Genomic_DNA"/>
</dbReference>
<keyword evidence="5 13" id="KW-1003">Cell membrane</keyword>
<keyword evidence="7 13" id="KW-0653">Protein transport</keyword>
<feature type="transmembrane region" description="Helical" evidence="13">
    <location>
        <begin position="382"/>
        <end position="401"/>
    </location>
</feature>
<evidence type="ECO:0000256" key="5">
    <source>
        <dbReference type="ARBA" id="ARBA00022475"/>
    </source>
</evidence>